<evidence type="ECO:0008006" key="4">
    <source>
        <dbReference type="Google" id="ProtNLM"/>
    </source>
</evidence>
<feature type="region of interest" description="Disordered" evidence="1">
    <location>
        <begin position="1"/>
        <end position="22"/>
    </location>
</feature>
<dbReference type="EMBL" id="JADBEF010000001">
    <property type="protein sequence ID" value="MBE1565143.1"/>
    <property type="molecule type" value="Genomic_DNA"/>
</dbReference>
<sequence>MKPTRAARRPLPGSPFNRPAAPLPPVEQFALQDRVSHDKYGLGLVIGVEEDVAVLVDFGTEKLRISAPYPKLFRL</sequence>
<protein>
    <recommendedName>
        <fullName evidence="4">ATP-dependent DNA helicase II</fullName>
    </recommendedName>
</protein>
<proteinExistence type="predicted"/>
<evidence type="ECO:0000313" key="3">
    <source>
        <dbReference type="Proteomes" id="UP000661607"/>
    </source>
</evidence>
<dbReference type="Proteomes" id="UP000661607">
    <property type="component" value="Unassembled WGS sequence"/>
</dbReference>
<reference evidence="2 3" key="1">
    <citation type="submission" date="2020-10" db="EMBL/GenBank/DDBJ databases">
        <title>Sequencing the genomes of 1000 actinobacteria strains.</title>
        <authorList>
            <person name="Klenk H.-P."/>
        </authorList>
    </citation>
    <scope>NUCLEOTIDE SEQUENCE [LARGE SCALE GENOMIC DNA]</scope>
    <source>
        <strain evidence="2 3">DSM 43748</strain>
    </source>
</reference>
<name>A0ABR9KSX6_9ACTN</name>
<comment type="caution">
    <text evidence="2">The sequence shown here is derived from an EMBL/GenBank/DDBJ whole genome shotgun (WGS) entry which is preliminary data.</text>
</comment>
<evidence type="ECO:0000256" key="1">
    <source>
        <dbReference type="SAM" id="MobiDB-lite"/>
    </source>
</evidence>
<organism evidence="2 3">
    <name type="scientific">Nonomuraea africana</name>
    <dbReference type="NCBI Taxonomy" id="46171"/>
    <lineage>
        <taxon>Bacteria</taxon>
        <taxon>Bacillati</taxon>
        <taxon>Actinomycetota</taxon>
        <taxon>Actinomycetes</taxon>
        <taxon>Streptosporangiales</taxon>
        <taxon>Streptosporangiaceae</taxon>
        <taxon>Nonomuraea</taxon>
    </lineage>
</organism>
<gene>
    <name evidence="2" type="ORF">H4W81_007922</name>
</gene>
<dbReference type="RefSeq" id="WP_192779411.1">
    <property type="nucleotide sequence ID" value="NZ_BAAASY010000018.1"/>
</dbReference>
<keyword evidence="3" id="KW-1185">Reference proteome</keyword>
<evidence type="ECO:0000313" key="2">
    <source>
        <dbReference type="EMBL" id="MBE1565143.1"/>
    </source>
</evidence>
<accession>A0ABR9KSX6</accession>